<keyword evidence="4" id="KW-0274">FAD</keyword>
<dbReference type="InterPro" id="IPR013786">
    <property type="entry name" value="AcylCoA_DH/ox_N"/>
</dbReference>
<evidence type="ECO:0000259" key="8">
    <source>
        <dbReference type="Pfam" id="PF02770"/>
    </source>
</evidence>
<evidence type="ECO:0000256" key="1">
    <source>
        <dbReference type="ARBA" id="ARBA00001974"/>
    </source>
</evidence>
<dbReference type="EMBL" id="JBHUNF010000004">
    <property type="protein sequence ID" value="MFD2675249.1"/>
    <property type="molecule type" value="Genomic_DNA"/>
</dbReference>
<dbReference type="Pfam" id="PF02770">
    <property type="entry name" value="Acyl-CoA_dh_M"/>
    <property type="match status" value="1"/>
</dbReference>
<protein>
    <submittedName>
        <fullName evidence="11">Acyl-CoA dehydrogenase</fullName>
    </submittedName>
</protein>
<dbReference type="InterPro" id="IPR046373">
    <property type="entry name" value="Acyl-CoA_Oxase/DH_mid-dom_sf"/>
</dbReference>
<dbReference type="InterPro" id="IPR009100">
    <property type="entry name" value="AcylCoA_DH/oxidase_NM_dom_sf"/>
</dbReference>
<dbReference type="PIRSF" id="PIRSF000168">
    <property type="entry name" value="Acyl-CoA_oxidase"/>
    <property type="match status" value="1"/>
</dbReference>
<dbReference type="InterPro" id="IPR002655">
    <property type="entry name" value="Acyl-CoA_oxidase_C"/>
</dbReference>
<dbReference type="Pfam" id="PF01756">
    <property type="entry name" value="ACOX"/>
    <property type="match status" value="1"/>
</dbReference>
<dbReference type="PANTHER" id="PTHR10909">
    <property type="entry name" value="ELECTRON TRANSPORT OXIDOREDUCTASE"/>
    <property type="match status" value="1"/>
</dbReference>
<dbReference type="Gene3D" id="1.10.540.10">
    <property type="entry name" value="Acyl-CoA dehydrogenase/oxidase, N-terminal domain"/>
    <property type="match status" value="1"/>
</dbReference>
<dbReference type="Gene3D" id="1.20.140.10">
    <property type="entry name" value="Butyryl-CoA Dehydrogenase, subunit A, domain 3"/>
    <property type="match status" value="2"/>
</dbReference>
<evidence type="ECO:0000256" key="6">
    <source>
        <dbReference type="SAM" id="MobiDB-lite"/>
    </source>
</evidence>
<feature type="domain" description="Acyl-CoA oxidase C-terminal" evidence="7">
    <location>
        <begin position="512"/>
        <end position="654"/>
    </location>
</feature>
<keyword evidence="3" id="KW-0285">Flavoprotein</keyword>
<evidence type="ECO:0000313" key="12">
    <source>
        <dbReference type="Proteomes" id="UP001597453"/>
    </source>
</evidence>
<dbReference type="InterPro" id="IPR055060">
    <property type="entry name" value="ACOX_C_alpha1"/>
</dbReference>
<evidence type="ECO:0000256" key="3">
    <source>
        <dbReference type="ARBA" id="ARBA00022630"/>
    </source>
</evidence>
<evidence type="ECO:0000256" key="5">
    <source>
        <dbReference type="ARBA" id="ARBA00023002"/>
    </source>
</evidence>
<dbReference type="Proteomes" id="UP001597453">
    <property type="component" value="Unassembled WGS sequence"/>
</dbReference>
<dbReference type="Pfam" id="PF02771">
    <property type="entry name" value="Acyl-CoA_dh_N"/>
    <property type="match status" value="1"/>
</dbReference>
<organism evidence="11 12">
    <name type="scientific">Gulosibacter bifidus</name>
    <dbReference type="NCBI Taxonomy" id="272239"/>
    <lineage>
        <taxon>Bacteria</taxon>
        <taxon>Bacillati</taxon>
        <taxon>Actinomycetota</taxon>
        <taxon>Actinomycetes</taxon>
        <taxon>Micrococcales</taxon>
        <taxon>Microbacteriaceae</taxon>
        <taxon>Gulosibacter</taxon>
    </lineage>
</organism>
<name>A0ABW5RL31_9MICO</name>
<reference evidence="12" key="1">
    <citation type="journal article" date="2019" name="Int. J. Syst. Evol. Microbiol.">
        <title>The Global Catalogue of Microorganisms (GCM) 10K type strain sequencing project: providing services to taxonomists for standard genome sequencing and annotation.</title>
        <authorList>
            <consortium name="The Broad Institute Genomics Platform"/>
            <consortium name="The Broad Institute Genome Sequencing Center for Infectious Disease"/>
            <person name="Wu L."/>
            <person name="Ma J."/>
        </authorList>
    </citation>
    <scope>NUCLEOTIDE SEQUENCE [LARGE SCALE GENOMIC DNA]</scope>
    <source>
        <strain evidence="12">TISTR 1511</strain>
    </source>
</reference>
<dbReference type="InterPro" id="IPR012258">
    <property type="entry name" value="Acyl-CoA_oxidase"/>
</dbReference>
<feature type="region of interest" description="Disordered" evidence="6">
    <location>
        <begin position="668"/>
        <end position="688"/>
    </location>
</feature>
<evidence type="ECO:0000313" key="11">
    <source>
        <dbReference type="EMBL" id="MFD2675249.1"/>
    </source>
</evidence>
<proteinExistence type="inferred from homology"/>
<dbReference type="SUPFAM" id="SSF56645">
    <property type="entry name" value="Acyl-CoA dehydrogenase NM domain-like"/>
    <property type="match status" value="1"/>
</dbReference>
<evidence type="ECO:0000256" key="4">
    <source>
        <dbReference type="ARBA" id="ARBA00022827"/>
    </source>
</evidence>
<accession>A0ABW5RL31</accession>
<dbReference type="InterPro" id="IPR037069">
    <property type="entry name" value="AcylCoA_DH/ox_N_sf"/>
</dbReference>
<feature type="domain" description="Acyl-CoA oxidase C-alpha1" evidence="10">
    <location>
        <begin position="295"/>
        <end position="454"/>
    </location>
</feature>
<feature type="domain" description="Acyl-CoA oxidase/dehydrogenase middle" evidence="8">
    <location>
        <begin position="150"/>
        <end position="259"/>
    </location>
</feature>
<gene>
    <name evidence="11" type="ORF">ACFSUQ_08075</name>
</gene>
<dbReference type="Pfam" id="PF22924">
    <property type="entry name" value="ACOX_C_alpha1"/>
    <property type="match status" value="1"/>
</dbReference>
<dbReference type="Gene3D" id="2.40.110.10">
    <property type="entry name" value="Butyryl-CoA Dehydrogenase, subunit A, domain 2"/>
    <property type="match status" value="1"/>
</dbReference>
<evidence type="ECO:0000256" key="2">
    <source>
        <dbReference type="ARBA" id="ARBA00006288"/>
    </source>
</evidence>
<evidence type="ECO:0000259" key="10">
    <source>
        <dbReference type="Pfam" id="PF22924"/>
    </source>
</evidence>
<evidence type="ECO:0000259" key="9">
    <source>
        <dbReference type="Pfam" id="PF02771"/>
    </source>
</evidence>
<dbReference type="InterPro" id="IPR036250">
    <property type="entry name" value="AcylCo_DH-like_C"/>
</dbReference>
<keyword evidence="5" id="KW-0560">Oxidoreductase</keyword>
<dbReference type="RefSeq" id="WP_066058106.1">
    <property type="nucleotide sequence ID" value="NZ_JBHUNF010000004.1"/>
</dbReference>
<feature type="domain" description="Acyl-CoA dehydrogenase/oxidase N-terminal" evidence="9">
    <location>
        <begin position="71"/>
        <end position="145"/>
    </location>
</feature>
<evidence type="ECO:0000259" key="7">
    <source>
        <dbReference type="Pfam" id="PF01756"/>
    </source>
</evidence>
<comment type="similarity">
    <text evidence="2">Belongs to the acyl-CoA oxidase family.</text>
</comment>
<comment type="caution">
    <text evidence="11">The sequence shown here is derived from an EMBL/GenBank/DDBJ whole genome shotgun (WGS) entry which is preliminary data.</text>
</comment>
<comment type="cofactor">
    <cofactor evidence="1">
        <name>FAD</name>
        <dbReference type="ChEBI" id="CHEBI:57692"/>
    </cofactor>
</comment>
<keyword evidence="12" id="KW-1185">Reference proteome</keyword>
<dbReference type="InterPro" id="IPR006091">
    <property type="entry name" value="Acyl-CoA_Oxase/DH_mid-dom"/>
</dbReference>
<sequence>MVTDASTRLDDVELDADPKTAAINNSQIAYALMGSWPDATMRGRNIAADSRFWRDDTLGCEAHRERVLAQLRDLVSVGTPLLAFPEEFGGAADNGANLAVFQELFLADPSLQIKSGVQFGLFASAILHLGTETHHRRWLPGALSVEVPGAFAMTESGHGSNVAGLATTATYDEHTEEWVINTPFRLAWKDYLGNAAKDGTAAVVFAQLITRGMNHGVHAFYVPIRDENGEFLPGIGGEDDGVKGGLNGIDNGRLHFDHVRIPRDHLLNRYGDVDAAGTYTSPIESPGRRFFVMTGTLVQGRVSLDGAATVAQKAALSIGVTYANQRRQFDNAKSGRETVLLDYTRHQHRLIPRIATAYAATFAHDELLREFDAVFSGEHDTPERRSDLETLAAALKPLSTWQGMDTLQEVREACGGAGFLAENRIVGLHHDLDVYTTFEGDNNVLLQLVGKRLLDDFAAKFKDADARETARMVVTQTAARAFREIGLARLGGLATDLGNPARSVGWLREPDNQRALLAARVEDEIAEIGTYLARFVKKTPAERADALNSQQDRLIRAARCYAELIQWEAFTRKLESFDATTDDHKVMCWLRDLYGLGLINRDLDWYLLSGRLTVKRARLVGSYIDRLVSRLRPLAQQLVDAFGYGPEHLRAVIASGAEQQWQDEAHAHYEQLRASGQMPKPEPRPKRR</sequence>
<dbReference type="SUPFAM" id="SSF47203">
    <property type="entry name" value="Acyl-CoA dehydrogenase C-terminal domain-like"/>
    <property type="match status" value="2"/>
</dbReference>